<reference evidence="3" key="1">
    <citation type="submission" date="2021-11" db="EMBL/GenBank/DDBJ databases">
        <title>Streptomyces corallinus and Kineosporia corallina sp. nov., two new coral-derived marine actinobacteria.</title>
        <authorList>
            <person name="Buangrab K."/>
            <person name="Sutthacheep M."/>
            <person name="Yeemin T."/>
            <person name="Harunari E."/>
            <person name="Igarashi Y."/>
            <person name="Sripreechasak P."/>
            <person name="Kanchanasin P."/>
            <person name="Tanasupawat S."/>
            <person name="Phongsopitanun W."/>
        </authorList>
    </citation>
    <scope>NUCLEOTIDE SEQUENCE</scope>
    <source>
        <strain evidence="3">JCM 31032</strain>
    </source>
</reference>
<protein>
    <submittedName>
        <fullName evidence="3">Uncharacterized protein</fullName>
    </submittedName>
</protein>
<keyword evidence="1" id="KW-0812">Transmembrane</keyword>
<feature type="transmembrane region" description="Helical" evidence="1">
    <location>
        <begin position="32"/>
        <end position="50"/>
    </location>
</feature>
<feature type="signal peptide" evidence="2">
    <location>
        <begin position="1"/>
        <end position="22"/>
    </location>
</feature>
<evidence type="ECO:0000256" key="2">
    <source>
        <dbReference type="SAM" id="SignalP"/>
    </source>
</evidence>
<proteinExistence type="predicted"/>
<accession>A0A9X1NDV7</accession>
<name>A0A9X1NDV7_9ACTN</name>
<keyword evidence="2" id="KW-0732">Signal</keyword>
<evidence type="ECO:0000313" key="4">
    <source>
        <dbReference type="Proteomes" id="UP001138997"/>
    </source>
</evidence>
<dbReference type="RefSeq" id="WP_231441737.1">
    <property type="nucleotide sequence ID" value="NZ_JAJOMB010000006.1"/>
</dbReference>
<organism evidence="3 4">
    <name type="scientific">Kineosporia babensis</name>
    <dbReference type="NCBI Taxonomy" id="499548"/>
    <lineage>
        <taxon>Bacteria</taxon>
        <taxon>Bacillati</taxon>
        <taxon>Actinomycetota</taxon>
        <taxon>Actinomycetes</taxon>
        <taxon>Kineosporiales</taxon>
        <taxon>Kineosporiaceae</taxon>
        <taxon>Kineosporia</taxon>
    </lineage>
</organism>
<dbReference type="PROSITE" id="PS51257">
    <property type="entry name" value="PROKAR_LIPOPROTEIN"/>
    <property type="match status" value="1"/>
</dbReference>
<comment type="caution">
    <text evidence="3">The sequence shown here is derived from an EMBL/GenBank/DDBJ whole genome shotgun (WGS) entry which is preliminary data.</text>
</comment>
<evidence type="ECO:0000313" key="3">
    <source>
        <dbReference type="EMBL" id="MCD5311985.1"/>
    </source>
</evidence>
<sequence length="51" mass="5194">MRPKRSAGLLLLVTGAACLAWAAVAQFIGASGEVPAIVGLLVFTAGFFIAF</sequence>
<dbReference type="Proteomes" id="UP001138997">
    <property type="component" value="Unassembled WGS sequence"/>
</dbReference>
<dbReference type="AlphaFoldDB" id="A0A9X1NDV7"/>
<evidence type="ECO:0000256" key="1">
    <source>
        <dbReference type="SAM" id="Phobius"/>
    </source>
</evidence>
<keyword evidence="1" id="KW-0472">Membrane</keyword>
<gene>
    <name evidence="3" type="ORF">LR394_13825</name>
</gene>
<feature type="chain" id="PRO_5040770512" evidence="2">
    <location>
        <begin position="23"/>
        <end position="51"/>
    </location>
</feature>
<keyword evidence="1" id="KW-1133">Transmembrane helix</keyword>
<keyword evidence="4" id="KW-1185">Reference proteome</keyword>
<dbReference type="EMBL" id="JAJOMB010000006">
    <property type="protein sequence ID" value="MCD5311985.1"/>
    <property type="molecule type" value="Genomic_DNA"/>
</dbReference>